<dbReference type="GeneID" id="1477609"/>
<dbReference type="AlphaFoldDB" id="A0A832T748"/>
<keyword evidence="1" id="KW-0812">Transmembrane</keyword>
<reference evidence="2" key="1">
    <citation type="journal article" date="2020" name="bioRxiv">
        <title>A rank-normalized archaeal taxonomy based on genome phylogeny resolves widespread incomplete and uneven classifications.</title>
        <authorList>
            <person name="Rinke C."/>
            <person name="Chuvochina M."/>
            <person name="Mussig A.J."/>
            <person name="Chaumeil P.-A."/>
            <person name="Waite D.W."/>
            <person name="Whitman W.B."/>
            <person name="Parks D.H."/>
            <person name="Hugenholtz P."/>
        </authorList>
    </citation>
    <scope>NUCLEOTIDE SEQUENCE</scope>
    <source>
        <strain evidence="2">UBA8853</strain>
    </source>
</reference>
<evidence type="ECO:0000313" key="3">
    <source>
        <dbReference type="Proteomes" id="UP000619545"/>
    </source>
</evidence>
<gene>
    <name evidence="2" type="ORF">HA336_04875</name>
</gene>
<protein>
    <submittedName>
        <fullName evidence="2">Uncharacterized protein</fullName>
    </submittedName>
</protein>
<sequence length="174" mass="19014">MDGSSGLSMCFHLVHEIGRKLDDVEDIVDDAIRLCDEFLQDKLDVDEFKKRLDDMLTRGGGIVGNSGDVKDAAYSIEQAVEATVARVSDLLEKWSREDESKARYERLKDKLEGLRGWVFGGLALSLLAGVLVQLAPQEAKTTLLQALSAITQVLAVVLQLVQVLHGLLPVPISA</sequence>
<accession>A0A832T748</accession>
<proteinExistence type="predicted"/>
<organism evidence="2 3">
    <name type="scientific">Methanopyrus kandleri</name>
    <dbReference type="NCBI Taxonomy" id="2320"/>
    <lineage>
        <taxon>Archaea</taxon>
        <taxon>Methanobacteriati</taxon>
        <taxon>Methanobacteriota</taxon>
        <taxon>Methanomada group</taxon>
        <taxon>Methanopyri</taxon>
        <taxon>Methanopyrales</taxon>
        <taxon>Methanopyraceae</taxon>
        <taxon>Methanopyrus</taxon>
    </lineage>
</organism>
<evidence type="ECO:0000256" key="1">
    <source>
        <dbReference type="SAM" id="Phobius"/>
    </source>
</evidence>
<feature type="transmembrane region" description="Helical" evidence="1">
    <location>
        <begin position="147"/>
        <end position="168"/>
    </location>
</feature>
<feature type="transmembrane region" description="Helical" evidence="1">
    <location>
        <begin position="116"/>
        <end position="135"/>
    </location>
</feature>
<comment type="caution">
    <text evidence="2">The sequence shown here is derived from an EMBL/GenBank/DDBJ whole genome shotgun (WGS) entry which is preliminary data.</text>
</comment>
<dbReference type="RefSeq" id="WP_011018678.1">
    <property type="nucleotide sequence ID" value="NZ_DUJS01000004.1"/>
</dbReference>
<keyword evidence="1" id="KW-1133">Transmembrane helix</keyword>
<name>A0A832T748_9EURY</name>
<evidence type="ECO:0000313" key="2">
    <source>
        <dbReference type="EMBL" id="HII70547.1"/>
    </source>
</evidence>
<dbReference type="Proteomes" id="UP000619545">
    <property type="component" value="Unassembled WGS sequence"/>
</dbReference>
<dbReference type="EMBL" id="DUJS01000004">
    <property type="protein sequence ID" value="HII70547.1"/>
    <property type="molecule type" value="Genomic_DNA"/>
</dbReference>
<keyword evidence="1" id="KW-0472">Membrane</keyword>